<dbReference type="SUPFAM" id="SSF53850">
    <property type="entry name" value="Periplasmic binding protein-like II"/>
    <property type="match status" value="1"/>
</dbReference>
<feature type="chain" id="PRO_5046499119" evidence="2">
    <location>
        <begin position="33"/>
        <end position="324"/>
    </location>
</feature>
<comment type="similarity">
    <text evidence="1">Belongs to the UPF0065 (bug) family.</text>
</comment>
<protein>
    <submittedName>
        <fullName evidence="3">C4-dicarboxylate ABC transporter substrate-binding protein</fullName>
    </submittedName>
</protein>
<dbReference type="PIRSF" id="PIRSF017082">
    <property type="entry name" value="YflP"/>
    <property type="match status" value="1"/>
</dbReference>
<dbReference type="EMBL" id="BJZR01000092">
    <property type="protein sequence ID" value="GEO93186.1"/>
    <property type="molecule type" value="Genomic_DNA"/>
</dbReference>
<gene>
    <name evidence="3" type="ORF">KFL01_24920</name>
</gene>
<dbReference type="PROSITE" id="PS51257">
    <property type="entry name" value="PROKAR_LIPOPROTEIN"/>
    <property type="match status" value="1"/>
</dbReference>
<dbReference type="Gene3D" id="3.40.190.10">
    <property type="entry name" value="Periplasmic binding protein-like II"/>
    <property type="match status" value="1"/>
</dbReference>
<reference evidence="3 4" key="1">
    <citation type="submission" date="2019-07" db="EMBL/GenBank/DDBJ databases">
        <title>Whole genome shotgun sequence of Kocuria flava NBRC 107626.</title>
        <authorList>
            <person name="Hosoyama A."/>
            <person name="Uohara A."/>
            <person name="Ohji S."/>
            <person name="Ichikawa N."/>
        </authorList>
    </citation>
    <scope>NUCLEOTIDE SEQUENCE [LARGE SCALE GENOMIC DNA]</scope>
    <source>
        <strain evidence="3 4">NBRC 107626</strain>
    </source>
</reference>
<sequence length="324" mass="33726">MKKHHLRALTATFGITGLALVATGCASSSASGEDYPTKPVTFLMPYAAGGPSDTTARAYGACLGESLGGSFVVENKDSGAGAVAMQDLASAKPDGYTVGLSTNGPLVLNPMSNELAYSKDDFRALGTMAEIPTMIAVPAGSPYTDAEALFEAAKDKPGEITIGVPGATSSLAIELQRLQKETGIEFSMVPTSGSAEIITNLLGGHIDAAFVNDHVDVEAQVKAGKIVPLAAAGEERSEAYPEIPTAQEAGYDLVTTSVYGLFAPKDLPDEIATGLEGALETCNQDPKVIEQIGDRFVPDTFSTGEETAAVFQEMHTRYEPLLGK</sequence>
<name>A0ABQ0X6D0_9MICC</name>
<keyword evidence="2" id="KW-0732">Signal</keyword>
<evidence type="ECO:0000256" key="2">
    <source>
        <dbReference type="SAM" id="SignalP"/>
    </source>
</evidence>
<dbReference type="PANTHER" id="PTHR42928">
    <property type="entry name" value="TRICARBOXYLATE-BINDING PROTEIN"/>
    <property type="match status" value="1"/>
</dbReference>
<dbReference type="Pfam" id="PF03401">
    <property type="entry name" value="TctC"/>
    <property type="match status" value="1"/>
</dbReference>
<dbReference type="Gene3D" id="3.40.190.150">
    <property type="entry name" value="Bordetella uptake gene, domain 1"/>
    <property type="match status" value="1"/>
</dbReference>
<dbReference type="Proteomes" id="UP000321155">
    <property type="component" value="Unassembled WGS sequence"/>
</dbReference>
<feature type="signal peptide" evidence="2">
    <location>
        <begin position="1"/>
        <end position="32"/>
    </location>
</feature>
<dbReference type="InterPro" id="IPR005064">
    <property type="entry name" value="BUG"/>
</dbReference>
<keyword evidence="4" id="KW-1185">Reference proteome</keyword>
<proteinExistence type="inferred from homology"/>
<evidence type="ECO:0000313" key="3">
    <source>
        <dbReference type="EMBL" id="GEO93186.1"/>
    </source>
</evidence>
<evidence type="ECO:0000313" key="4">
    <source>
        <dbReference type="Proteomes" id="UP000321155"/>
    </source>
</evidence>
<organism evidence="3 4">
    <name type="scientific">Kocuria flava</name>
    <dbReference type="NCBI Taxonomy" id="446860"/>
    <lineage>
        <taxon>Bacteria</taxon>
        <taxon>Bacillati</taxon>
        <taxon>Actinomycetota</taxon>
        <taxon>Actinomycetes</taxon>
        <taxon>Micrococcales</taxon>
        <taxon>Micrococcaceae</taxon>
        <taxon>Kocuria</taxon>
    </lineage>
</organism>
<dbReference type="PANTHER" id="PTHR42928:SF5">
    <property type="entry name" value="BLR1237 PROTEIN"/>
    <property type="match status" value="1"/>
</dbReference>
<accession>A0ABQ0X6D0</accession>
<evidence type="ECO:0000256" key="1">
    <source>
        <dbReference type="ARBA" id="ARBA00006987"/>
    </source>
</evidence>
<dbReference type="InterPro" id="IPR042100">
    <property type="entry name" value="Bug_dom1"/>
</dbReference>
<dbReference type="CDD" id="cd07012">
    <property type="entry name" value="PBP2_Bug_TTT"/>
    <property type="match status" value="1"/>
</dbReference>
<dbReference type="RefSeq" id="WP_147050632.1">
    <property type="nucleotide sequence ID" value="NZ_BJZR01000092.1"/>
</dbReference>
<comment type="caution">
    <text evidence="3">The sequence shown here is derived from an EMBL/GenBank/DDBJ whole genome shotgun (WGS) entry which is preliminary data.</text>
</comment>